<evidence type="ECO:0000256" key="1">
    <source>
        <dbReference type="SAM" id="MobiDB-lite"/>
    </source>
</evidence>
<feature type="region of interest" description="Disordered" evidence="1">
    <location>
        <begin position="1"/>
        <end position="22"/>
    </location>
</feature>
<sequence length="75" mass="8132">MERRLSTNCSRTPRAGPHLSAPLKGGNALLTDRFLTGTGNRVLPDVDCKMDNCLLHVDKTVGMKTVCAVLEGFTM</sequence>
<evidence type="ECO:0000313" key="2">
    <source>
        <dbReference type="EMBL" id="KAK3755217.1"/>
    </source>
</evidence>
<organism evidence="2 3">
    <name type="scientific">Elysia crispata</name>
    <name type="common">lettuce slug</name>
    <dbReference type="NCBI Taxonomy" id="231223"/>
    <lineage>
        <taxon>Eukaryota</taxon>
        <taxon>Metazoa</taxon>
        <taxon>Spiralia</taxon>
        <taxon>Lophotrochozoa</taxon>
        <taxon>Mollusca</taxon>
        <taxon>Gastropoda</taxon>
        <taxon>Heterobranchia</taxon>
        <taxon>Euthyneura</taxon>
        <taxon>Panpulmonata</taxon>
        <taxon>Sacoglossa</taxon>
        <taxon>Placobranchoidea</taxon>
        <taxon>Plakobranchidae</taxon>
        <taxon>Elysia</taxon>
    </lineage>
</organism>
<protein>
    <submittedName>
        <fullName evidence="2">Uncharacterized protein</fullName>
    </submittedName>
</protein>
<comment type="caution">
    <text evidence="2">The sequence shown here is derived from an EMBL/GenBank/DDBJ whole genome shotgun (WGS) entry which is preliminary data.</text>
</comment>
<keyword evidence="3" id="KW-1185">Reference proteome</keyword>
<dbReference type="Proteomes" id="UP001283361">
    <property type="component" value="Unassembled WGS sequence"/>
</dbReference>
<proteinExistence type="predicted"/>
<name>A0AAE0YR27_9GAST</name>
<gene>
    <name evidence="2" type="ORF">RRG08_027475</name>
</gene>
<feature type="compositionally biased region" description="Polar residues" evidence="1">
    <location>
        <begin position="1"/>
        <end position="11"/>
    </location>
</feature>
<reference evidence="2" key="1">
    <citation type="journal article" date="2023" name="G3 (Bethesda)">
        <title>A reference genome for the long-term kleptoplast-retaining sea slug Elysia crispata morphotype clarki.</title>
        <authorList>
            <person name="Eastman K.E."/>
            <person name="Pendleton A.L."/>
            <person name="Shaikh M.A."/>
            <person name="Suttiyut T."/>
            <person name="Ogas R."/>
            <person name="Tomko P."/>
            <person name="Gavelis G."/>
            <person name="Widhalm J.R."/>
            <person name="Wisecaver J.H."/>
        </authorList>
    </citation>
    <scope>NUCLEOTIDE SEQUENCE</scope>
    <source>
        <strain evidence="2">ECLA1</strain>
    </source>
</reference>
<accession>A0AAE0YR27</accession>
<dbReference type="EMBL" id="JAWDGP010005603">
    <property type="protein sequence ID" value="KAK3755217.1"/>
    <property type="molecule type" value="Genomic_DNA"/>
</dbReference>
<dbReference type="AlphaFoldDB" id="A0AAE0YR27"/>
<evidence type="ECO:0000313" key="3">
    <source>
        <dbReference type="Proteomes" id="UP001283361"/>
    </source>
</evidence>